<dbReference type="EMBL" id="JBFNFH010000006">
    <property type="protein sequence ID" value="MFM1524752.1"/>
    <property type="molecule type" value="Genomic_DNA"/>
</dbReference>
<proteinExistence type="predicted"/>
<dbReference type="Proteomes" id="UP001629536">
    <property type="component" value="Unassembled WGS sequence"/>
</dbReference>
<evidence type="ECO:0000313" key="2">
    <source>
        <dbReference type="Proteomes" id="UP001629536"/>
    </source>
</evidence>
<accession>A0ABW9F5L4</accession>
<evidence type="ECO:0000313" key="1">
    <source>
        <dbReference type="EMBL" id="MFM1524752.1"/>
    </source>
</evidence>
<reference evidence="1 2" key="1">
    <citation type="journal article" date="2024" name="Front. Microbiol.">
        <title>Pangenomic and biochemical analyses of Helcococcus ovis reveal widespread tetracycline resistance and a novel bacterial species, Helcococcus bovis.</title>
        <authorList>
            <person name="Cunha F."/>
            <person name="Zhai Y."/>
            <person name="Casaro S."/>
            <person name="Jones K.L."/>
            <person name="Hernandez M."/>
            <person name="Bisinotto R.S."/>
            <person name="Kariyawasam S."/>
            <person name="Brown M.B."/>
            <person name="Phillips A."/>
            <person name="Jeong K.C."/>
            <person name="Galvao K.N."/>
        </authorList>
    </citation>
    <scope>NUCLEOTIDE SEQUENCE [LARGE SCALE GENOMIC DNA]</scope>
    <source>
        <strain evidence="1 2">KG197</strain>
    </source>
</reference>
<comment type="caution">
    <text evidence="1">The sequence shown here is derived from an EMBL/GenBank/DDBJ whole genome shotgun (WGS) entry which is preliminary data.</text>
</comment>
<keyword evidence="2" id="KW-1185">Reference proteome</keyword>
<protein>
    <submittedName>
        <fullName evidence="1">Uncharacterized protein</fullName>
    </submittedName>
</protein>
<sequence>MNENEKQLIEKEKQKVEALKILDKLNEDIFKVNTLLDDLDYEMNKLKEKINK</sequence>
<dbReference type="RefSeq" id="WP_408126452.1">
    <property type="nucleotide sequence ID" value="NZ_JBFNFH010000006.1"/>
</dbReference>
<organism evidence="1 2">
    <name type="scientific">Helcococcus bovis</name>
    <dbReference type="NCBI Taxonomy" id="3153252"/>
    <lineage>
        <taxon>Bacteria</taxon>
        <taxon>Bacillati</taxon>
        <taxon>Bacillota</taxon>
        <taxon>Tissierellia</taxon>
        <taxon>Tissierellales</taxon>
        <taxon>Peptoniphilaceae</taxon>
        <taxon>Helcococcus</taxon>
    </lineage>
</organism>
<name>A0ABW9F5L4_9FIRM</name>
<gene>
    <name evidence="1" type="ORF">ABGF40_03610</name>
</gene>